<keyword evidence="5 10" id="KW-0057">Aromatic amino acid biosynthesis</keyword>
<dbReference type="EMBL" id="JALP01000373">
    <property type="protein sequence ID" value="THG88543.1"/>
    <property type="molecule type" value="Genomic_DNA"/>
</dbReference>
<name>A0A094WQZ9_ALKAL</name>
<feature type="domain" description="Shikimate dehydrogenase substrate binding N-terminal" evidence="12">
    <location>
        <begin position="7"/>
        <end position="89"/>
    </location>
</feature>
<dbReference type="InterPro" id="IPR046346">
    <property type="entry name" value="Aminoacid_DH-like_N_sf"/>
</dbReference>
<organism evidence="14 16">
    <name type="scientific">Alkalihalobacillus alcalophilus ATCC 27647 = CGMCC 1.3604</name>
    <dbReference type="NCBI Taxonomy" id="1218173"/>
    <lineage>
        <taxon>Bacteria</taxon>
        <taxon>Bacillati</taxon>
        <taxon>Bacillota</taxon>
        <taxon>Bacilli</taxon>
        <taxon>Bacillales</taxon>
        <taxon>Bacillaceae</taxon>
        <taxon>Alkalihalobacillus</taxon>
    </lineage>
</organism>
<protein>
    <recommendedName>
        <fullName evidence="10">Shikimate dehydrogenase (NADP(+))</fullName>
        <shortName evidence="10">SDH</shortName>
        <ecNumber evidence="10">1.1.1.25</ecNumber>
    </recommendedName>
</protein>
<evidence type="ECO:0000313" key="14">
    <source>
        <dbReference type="EMBL" id="KGA98473.1"/>
    </source>
</evidence>
<dbReference type="Gene3D" id="3.40.50.10860">
    <property type="entry name" value="Leucine Dehydrogenase, chain A, domain 1"/>
    <property type="match status" value="1"/>
</dbReference>
<comment type="caution">
    <text evidence="14">The sequence shown here is derived from an EMBL/GenBank/DDBJ whole genome shotgun (WGS) entry which is preliminary data.</text>
</comment>
<evidence type="ECO:0000256" key="9">
    <source>
        <dbReference type="ARBA" id="ARBA00060613"/>
    </source>
</evidence>
<dbReference type="SUPFAM" id="SSF53223">
    <property type="entry name" value="Aminoacid dehydrogenase-like, N-terminal domain"/>
    <property type="match status" value="1"/>
</dbReference>
<comment type="catalytic activity">
    <reaction evidence="8">
        <text>shikimate + NAD(+) = 3-dehydroshikimate + NADH + H(+)</text>
        <dbReference type="Rhea" id="RHEA:17741"/>
        <dbReference type="ChEBI" id="CHEBI:15378"/>
        <dbReference type="ChEBI" id="CHEBI:16630"/>
        <dbReference type="ChEBI" id="CHEBI:36208"/>
        <dbReference type="ChEBI" id="CHEBI:57540"/>
        <dbReference type="ChEBI" id="CHEBI:57945"/>
    </reaction>
</comment>
<accession>A0A094WQZ9</accession>
<evidence type="ECO:0000256" key="1">
    <source>
        <dbReference type="ARBA" id="ARBA00004871"/>
    </source>
</evidence>
<dbReference type="InterPro" id="IPR036291">
    <property type="entry name" value="NAD(P)-bd_dom_sf"/>
</dbReference>
<dbReference type="UniPathway" id="UPA00053">
    <property type="reaction ID" value="UER00087"/>
</dbReference>
<keyword evidence="3 10" id="KW-0521">NADP</keyword>
<evidence type="ECO:0000256" key="8">
    <source>
        <dbReference type="ARBA" id="ARBA00052329"/>
    </source>
</evidence>
<dbReference type="InterPro" id="IPR041121">
    <property type="entry name" value="SDH_C"/>
</dbReference>
<dbReference type="Pfam" id="PF01488">
    <property type="entry name" value="Shikimate_DH"/>
    <property type="match status" value="1"/>
</dbReference>
<evidence type="ECO:0000259" key="11">
    <source>
        <dbReference type="Pfam" id="PF01488"/>
    </source>
</evidence>
<comment type="catalytic activity">
    <reaction evidence="7">
        <text>L-quinate + NAD(+) = 3-dehydroquinate + NADH + H(+)</text>
        <dbReference type="Rhea" id="RHEA:22364"/>
        <dbReference type="ChEBI" id="CHEBI:15378"/>
        <dbReference type="ChEBI" id="CHEBI:29751"/>
        <dbReference type="ChEBI" id="CHEBI:32364"/>
        <dbReference type="ChEBI" id="CHEBI:57540"/>
        <dbReference type="ChEBI" id="CHEBI:57945"/>
        <dbReference type="EC" id="1.1.1.24"/>
    </reaction>
</comment>
<feature type="binding site" evidence="10">
    <location>
        <position position="221"/>
    </location>
    <ligand>
        <name>shikimate</name>
        <dbReference type="ChEBI" id="CHEBI:36208"/>
    </ligand>
</feature>
<comment type="pathway">
    <text evidence="1 10">Metabolic intermediate biosynthesis; chorismate biosynthesis; chorismate from D-erythrose 4-phosphate and phosphoenolpyruvate: step 4/7.</text>
</comment>
<dbReference type="GO" id="GO:0009423">
    <property type="term" value="P:chorismate biosynthetic process"/>
    <property type="evidence" value="ECO:0007669"/>
    <property type="project" value="UniProtKB-UniRule"/>
</dbReference>
<dbReference type="InterPro" id="IPR022893">
    <property type="entry name" value="Shikimate_DH_fam"/>
</dbReference>
<feature type="binding site" evidence="10">
    <location>
        <position position="62"/>
    </location>
    <ligand>
        <name>shikimate</name>
        <dbReference type="ChEBI" id="CHEBI:36208"/>
    </ligand>
</feature>
<evidence type="ECO:0000256" key="7">
    <source>
        <dbReference type="ARBA" id="ARBA00051639"/>
    </source>
</evidence>
<feature type="domain" description="SDH C-terminal" evidence="13">
    <location>
        <begin position="242"/>
        <end position="272"/>
    </location>
</feature>
<dbReference type="Gene3D" id="3.40.50.720">
    <property type="entry name" value="NAD(P)-binding Rossmann-like Domain"/>
    <property type="match status" value="1"/>
</dbReference>
<dbReference type="AlphaFoldDB" id="A0A094WQZ9"/>
<keyword evidence="4 10" id="KW-0560">Oxidoreductase</keyword>
<dbReference type="RefSeq" id="WP_003323276.1">
    <property type="nucleotide sequence ID" value="NZ_ALPT02000010.1"/>
</dbReference>
<dbReference type="Pfam" id="PF08501">
    <property type="entry name" value="Shikimate_dh_N"/>
    <property type="match status" value="1"/>
</dbReference>
<dbReference type="GO" id="GO:0004764">
    <property type="term" value="F:shikimate 3-dehydrogenase (NADP+) activity"/>
    <property type="evidence" value="ECO:0007669"/>
    <property type="project" value="UniProtKB-UniRule"/>
</dbReference>
<reference evidence="14 16" key="1">
    <citation type="journal article" date="2014" name="Genome Announc.">
        <title>Draft Genome Sequence of Bacillus alcalophilus AV1934, a Classic Alkaliphile Isolated from Human Feces in 1934.</title>
        <authorList>
            <person name="Attie O."/>
            <person name="Jayaprakash A."/>
            <person name="Shah H."/>
            <person name="Paulsen I.T."/>
            <person name="Morino M."/>
            <person name="Takahashi Y."/>
            <person name="Narumi I."/>
            <person name="Sachidanandam R."/>
            <person name="Satoh K."/>
            <person name="Ito M."/>
            <person name="Krulwich T.A."/>
        </authorList>
    </citation>
    <scope>NUCLEOTIDE SEQUENCE [LARGE SCALE GENOMIC DNA]</scope>
    <source>
        <strain evidence="14 16">AV1934</strain>
    </source>
</reference>
<feature type="binding site" evidence="10">
    <location>
        <position position="249"/>
    </location>
    <ligand>
        <name>shikimate</name>
        <dbReference type="ChEBI" id="CHEBI:36208"/>
    </ligand>
</feature>
<dbReference type="EC" id="1.1.1.25" evidence="10"/>
<dbReference type="STRING" id="1218173.BALCAV_0204420"/>
<dbReference type="InterPro" id="IPR013708">
    <property type="entry name" value="Shikimate_DH-bd_N"/>
</dbReference>
<comment type="pathway">
    <text evidence="9">Aromatic compound metabolism; 3,4-dihydroxybenzoate biosynthesis; 3-dehydroquinate from D-quinate (NAD(+) route).</text>
</comment>
<comment type="function">
    <text evidence="10">Involved in the biosynthesis of the chorismate, which leads to the biosynthesis of aromatic amino acids. Catalyzes the reversible NADPH linked reduction of 3-dehydroshikimate (DHSA) to yield shikimate (SA).</text>
</comment>
<dbReference type="GO" id="GO:0008652">
    <property type="term" value="P:amino acid biosynthetic process"/>
    <property type="evidence" value="ECO:0007669"/>
    <property type="project" value="UniProtKB-KW"/>
</dbReference>
<dbReference type="Proteomes" id="UP000297014">
    <property type="component" value="Unassembled WGS sequence"/>
</dbReference>
<dbReference type="HAMAP" id="MF_00222">
    <property type="entry name" value="Shikimate_DH_AroE"/>
    <property type="match status" value="1"/>
</dbReference>
<dbReference type="CDD" id="cd01065">
    <property type="entry name" value="NAD_bind_Shikimate_DH"/>
    <property type="match status" value="1"/>
</dbReference>
<comment type="similarity">
    <text evidence="10">Belongs to the shikimate dehydrogenase family.</text>
</comment>
<evidence type="ECO:0000313" key="16">
    <source>
        <dbReference type="Proteomes" id="UP000002754"/>
    </source>
</evidence>
<comment type="catalytic activity">
    <reaction evidence="6 10">
        <text>shikimate + NADP(+) = 3-dehydroshikimate + NADPH + H(+)</text>
        <dbReference type="Rhea" id="RHEA:17737"/>
        <dbReference type="ChEBI" id="CHEBI:15378"/>
        <dbReference type="ChEBI" id="CHEBI:16630"/>
        <dbReference type="ChEBI" id="CHEBI:36208"/>
        <dbReference type="ChEBI" id="CHEBI:57783"/>
        <dbReference type="ChEBI" id="CHEBI:58349"/>
        <dbReference type="EC" id="1.1.1.25"/>
    </reaction>
</comment>
<evidence type="ECO:0000259" key="13">
    <source>
        <dbReference type="Pfam" id="PF18317"/>
    </source>
</evidence>
<dbReference type="GO" id="GO:0005829">
    <property type="term" value="C:cytosol"/>
    <property type="evidence" value="ECO:0007669"/>
    <property type="project" value="TreeGrafter"/>
</dbReference>
<dbReference type="NCBIfam" id="TIGR00507">
    <property type="entry name" value="aroE"/>
    <property type="match status" value="1"/>
</dbReference>
<dbReference type="InterPro" id="IPR006151">
    <property type="entry name" value="Shikm_DH/Glu-tRNA_Rdtase"/>
</dbReference>
<dbReference type="PANTHER" id="PTHR21089">
    <property type="entry name" value="SHIKIMATE DEHYDROGENASE"/>
    <property type="match status" value="1"/>
</dbReference>
<dbReference type="GO" id="GO:0030266">
    <property type="term" value="F:quinate 3-dehydrogenase (NAD+) activity"/>
    <property type="evidence" value="ECO:0007669"/>
    <property type="project" value="UniProtKB-EC"/>
</dbReference>
<evidence type="ECO:0000256" key="3">
    <source>
        <dbReference type="ARBA" id="ARBA00022857"/>
    </source>
</evidence>
<evidence type="ECO:0000256" key="4">
    <source>
        <dbReference type="ARBA" id="ARBA00023002"/>
    </source>
</evidence>
<feature type="active site" description="Proton acceptor" evidence="10">
    <location>
        <position position="66"/>
    </location>
</feature>
<feature type="binding site" evidence="10">
    <location>
        <begin position="150"/>
        <end position="155"/>
    </location>
    <ligand>
        <name>NADP(+)</name>
        <dbReference type="ChEBI" id="CHEBI:58349"/>
    </ligand>
</feature>
<keyword evidence="2 10" id="KW-0028">Amino-acid biosynthesis</keyword>
<gene>
    <name evidence="10" type="primary">aroE</name>
    <name evidence="15" type="ORF">AJ85_02845</name>
    <name evidence="14" type="ORF">BALCAV_0204420</name>
</gene>
<evidence type="ECO:0000256" key="6">
    <source>
        <dbReference type="ARBA" id="ARBA00049442"/>
    </source>
</evidence>
<dbReference type="Proteomes" id="UP000002754">
    <property type="component" value="Unassembled WGS sequence"/>
</dbReference>
<feature type="domain" description="Quinate/shikimate 5-dehydrogenase/glutamyl-tRNA reductase" evidence="11">
    <location>
        <begin position="113"/>
        <end position="193"/>
    </location>
</feature>
<dbReference type="PANTHER" id="PTHR21089:SF1">
    <property type="entry name" value="BIFUNCTIONAL 3-DEHYDROQUINATE DEHYDRATASE_SHIKIMATE DEHYDROGENASE, CHLOROPLASTIC"/>
    <property type="match status" value="1"/>
</dbReference>
<feature type="binding site" evidence="10">
    <location>
        <begin position="126"/>
        <end position="130"/>
    </location>
    <ligand>
        <name>NADP(+)</name>
        <dbReference type="ChEBI" id="CHEBI:58349"/>
    </ligand>
</feature>
<evidence type="ECO:0000259" key="12">
    <source>
        <dbReference type="Pfam" id="PF08501"/>
    </source>
</evidence>
<dbReference type="EMBL" id="ALPT02000010">
    <property type="protein sequence ID" value="KGA98473.1"/>
    <property type="molecule type" value="Genomic_DNA"/>
</dbReference>
<dbReference type="GO" id="GO:0019632">
    <property type="term" value="P:shikimate metabolic process"/>
    <property type="evidence" value="ECO:0007669"/>
    <property type="project" value="InterPro"/>
</dbReference>
<dbReference type="SUPFAM" id="SSF51735">
    <property type="entry name" value="NAD(P)-binding Rossmann-fold domains"/>
    <property type="match status" value="1"/>
</dbReference>
<dbReference type="eggNOG" id="COG0169">
    <property type="taxonomic scope" value="Bacteria"/>
</dbReference>
<dbReference type="Pfam" id="PF18317">
    <property type="entry name" value="SDH_C"/>
    <property type="match status" value="1"/>
</dbReference>
<reference evidence="15 17" key="2">
    <citation type="submission" date="2014-01" db="EMBL/GenBank/DDBJ databases">
        <title>Draft genome sequencing of Bacillus alcalophilus CGMCC 1.3604.</title>
        <authorList>
            <person name="Yang J."/>
            <person name="Diao L."/>
            <person name="Yang S."/>
        </authorList>
    </citation>
    <scope>NUCLEOTIDE SEQUENCE [LARGE SCALE GENOMIC DNA]</scope>
    <source>
        <strain evidence="15 17">CGMCC 1.3604</strain>
    </source>
</reference>
<feature type="binding site" evidence="10">
    <location>
        <position position="242"/>
    </location>
    <ligand>
        <name>NADP(+)</name>
        <dbReference type="ChEBI" id="CHEBI:58349"/>
    </ligand>
</feature>
<dbReference type="NCBIfam" id="NF001319">
    <property type="entry name" value="PRK00258.3-3"/>
    <property type="match status" value="1"/>
</dbReference>
<evidence type="ECO:0000313" key="17">
    <source>
        <dbReference type="Proteomes" id="UP000297014"/>
    </source>
</evidence>
<keyword evidence="16" id="KW-1185">Reference proteome</keyword>
<feature type="binding site" evidence="10">
    <location>
        <position position="219"/>
    </location>
    <ligand>
        <name>NADP(+)</name>
        <dbReference type="ChEBI" id="CHEBI:58349"/>
    </ligand>
</feature>
<feature type="binding site" evidence="10">
    <location>
        <position position="102"/>
    </location>
    <ligand>
        <name>shikimate</name>
        <dbReference type="ChEBI" id="CHEBI:36208"/>
    </ligand>
</feature>
<comment type="caution">
    <text evidence="10">Lacks conserved residue(s) required for the propagation of feature annotation.</text>
</comment>
<evidence type="ECO:0000256" key="2">
    <source>
        <dbReference type="ARBA" id="ARBA00022605"/>
    </source>
</evidence>
<evidence type="ECO:0000256" key="10">
    <source>
        <dbReference type="HAMAP-Rule" id="MF_00222"/>
    </source>
</evidence>
<dbReference type="FunFam" id="3.40.50.720:FF:000086">
    <property type="entry name" value="Quinate/shikimate dehydrogenase"/>
    <property type="match status" value="1"/>
</dbReference>
<sequence>MGKVYGLFGYPVGHSMSPIMHEAAFKELGQKANYHAFNVKPDKIEEAVMAIRALELGGCNVTIPHKVNVMNYLDEIDPEAAEIGAVNTIVNQGGKLKGFNTDGRGYLQSLLEIAHTLEGKSVAIIGAGGAARAIVTVLVHESVSRLVVANRTKIKAEQLIERHKSKATELGVMDMRELEYELASFDIIINTTSVGMSPNTDECPLSLNNLKKETIVSDLIYNPLKTKLLIEAESRGAKVLNGVGMFVNQGALSFEYWTGLKPDRKVMTKIVLEQLGGTHVNR</sequence>
<feature type="binding site" evidence="10">
    <location>
        <begin position="15"/>
        <end position="17"/>
    </location>
    <ligand>
        <name>shikimate</name>
        <dbReference type="ChEBI" id="CHEBI:36208"/>
    </ligand>
</feature>
<feature type="binding site" evidence="10">
    <location>
        <position position="87"/>
    </location>
    <ligand>
        <name>shikimate</name>
        <dbReference type="ChEBI" id="CHEBI:36208"/>
    </ligand>
</feature>
<dbReference type="InterPro" id="IPR011342">
    <property type="entry name" value="Shikimate_DH"/>
</dbReference>
<proteinExistence type="inferred from homology"/>
<dbReference type="GO" id="GO:0050661">
    <property type="term" value="F:NADP binding"/>
    <property type="evidence" value="ECO:0007669"/>
    <property type="project" value="InterPro"/>
</dbReference>
<dbReference type="OrthoDB" id="9792692at2"/>
<evidence type="ECO:0000256" key="5">
    <source>
        <dbReference type="ARBA" id="ARBA00023141"/>
    </source>
</evidence>
<dbReference type="GO" id="GO:0009073">
    <property type="term" value="P:aromatic amino acid family biosynthetic process"/>
    <property type="evidence" value="ECO:0007669"/>
    <property type="project" value="UniProtKB-KW"/>
</dbReference>
<comment type="subunit">
    <text evidence="10">Homodimer.</text>
</comment>
<evidence type="ECO:0000313" key="15">
    <source>
        <dbReference type="EMBL" id="THG88543.1"/>
    </source>
</evidence>